<feature type="chain" id="PRO_5041992574" evidence="2">
    <location>
        <begin position="24"/>
        <end position="112"/>
    </location>
</feature>
<feature type="region of interest" description="Disordered" evidence="1">
    <location>
        <begin position="59"/>
        <end position="112"/>
    </location>
</feature>
<organism evidence="3 4">
    <name type="scientific">Daucus carota subsp. sativus</name>
    <name type="common">Carrot</name>
    <dbReference type="NCBI Taxonomy" id="79200"/>
    <lineage>
        <taxon>Eukaryota</taxon>
        <taxon>Viridiplantae</taxon>
        <taxon>Streptophyta</taxon>
        <taxon>Embryophyta</taxon>
        <taxon>Tracheophyta</taxon>
        <taxon>Spermatophyta</taxon>
        <taxon>Magnoliopsida</taxon>
        <taxon>eudicotyledons</taxon>
        <taxon>Gunneridae</taxon>
        <taxon>Pentapetalae</taxon>
        <taxon>asterids</taxon>
        <taxon>campanulids</taxon>
        <taxon>Apiales</taxon>
        <taxon>Apiaceae</taxon>
        <taxon>Apioideae</taxon>
        <taxon>Scandiceae</taxon>
        <taxon>Daucinae</taxon>
        <taxon>Daucus</taxon>
        <taxon>Daucus sect. Daucus</taxon>
    </lineage>
</organism>
<name>A0AAF1B896_DAUCS</name>
<evidence type="ECO:0000256" key="1">
    <source>
        <dbReference type="SAM" id="MobiDB-lite"/>
    </source>
</evidence>
<dbReference type="AlphaFoldDB" id="A0AAF1B896"/>
<feature type="signal peptide" evidence="2">
    <location>
        <begin position="1"/>
        <end position="23"/>
    </location>
</feature>
<accession>A0AAF1B896</accession>
<evidence type="ECO:0000313" key="3">
    <source>
        <dbReference type="EMBL" id="WOH06951.1"/>
    </source>
</evidence>
<evidence type="ECO:0000313" key="4">
    <source>
        <dbReference type="Proteomes" id="UP000077755"/>
    </source>
</evidence>
<dbReference type="PANTHER" id="PTHR37249:SF3">
    <property type="entry name" value="OS03G0206201 PROTEIN"/>
    <property type="match status" value="1"/>
</dbReference>
<dbReference type="EMBL" id="CP093348">
    <property type="protein sequence ID" value="WOH06951.1"/>
    <property type="molecule type" value="Genomic_DNA"/>
</dbReference>
<dbReference type="PROSITE" id="PS51257">
    <property type="entry name" value="PROKAR_LIPOPROTEIN"/>
    <property type="match status" value="1"/>
</dbReference>
<keyword evidence="2" id="KW-0732">Signal</keyword>
<evidence type="ECO:0000256" key="2">
    <source>
        <dbReference type="SAM" id="SignalP"/>
    </source>
</evidence>
<proteinExistence type="predicted"/>
<dbReference type="Proteomes" id="UP000077755">
    <property type="component" value="Chromosome 6"/>
</dbReference>
<reference evidence="3" key="1">
    <citation type="journal article" date="2016" name="Nat. Genet.">
        <title>A high-quality carrot genome assembly provides new insights into carotenoid accumulation and asterid genome evolution.</title>
        <authorList>
            <person name="Iorizzo M."/>
            <person name="Ellison S."/>
            <person name="Senalik D."/>
            <person name="Zeng P."/>
            <person name="Satapoomin P."/>
            <person name="Huang J."/>
            <person name="Bowman M."/>
            <person name="Iovene M."/>
            <person name="Sanseverino W."/>
            <person name="Cavagnaro P."/>
            <person name="Yildiz M."/>
            <person name="Macko-Podgorni A."/>
            <person name="Moranska E."/>
            <person name="Grzebelus E."/>
            <person name="Grzebelus D."/>
            <person name="Ashrafi H."/>
            <person name="Zheng Z."/>
            <person name="Cheng S."/>
            <person name="Spooner D."/>
            <person name="Van Deynze A."/>
            <person name="Simon P."/>
        </authorList>
    </citation>
    <scope>NUCLEOTIDE SEQUENCE</scope>
    <source>
        <tissue evidence="3">Leaf</tissue>
    </source>
</reference>
<protein>
    <submittedName>
        <fullName evidence="3">Uncharacterized protein</fullName>
    </submittedName>
</protein>
<keyword evidence="4" id="KW-1185">Reference proteome</keyword>
<gene>
    <name evidence="3" type="ORF">DCAR_0626380</name>
</gene>
<dbReference type="PANTHER" id="PTHR37249">
    <property type="entry name" value="OS03G0206201 PROTEIN"/>
    <property type="match status" value="1"/>
</dbReference>
<feature type="compositionally biased region" description="Pro residues" evidence="1">
    <location>
        <begin position="100"/>
        <end position="112"/>
    </location>
</feature>
<feature type="compositionally biased region" description="Polar residues" evidence="1">
    <location>
        <begin position="59"/>
        <end position="71"/>
    </location>
</feature>
<sequence>MKPSGFWVLLLMLGAAFIFISYSCKTCVLKSTDVASTEAEKDTIVSVTSRKLKYLDHSQVSGTSNAGSINPQDYGPVDPVPSSKASIQAGPIQHDTPLMPYIPPSPPAPSSP</sequence>
<reference evidence="3" key="2">
    <citation type="submission" date="2022-03" db="EMBL/GenBank/DDBJ databases">
        <title>Draft title - Genomic analysis of global carrot germplasm unveils the trajectory of domestication and the origin of high carotenoid orange carrot.</title>
        <authorList>
            <person name="Iorizzo M."/>
            <person name="Ellison S."/>
            <person name="Senalik D."/>
            <person name="Macko-Podgorni A."/>
            <person name="Grzebelus D."/>
            <person name="Bostan H."/>
            <person name="Rolling W."/>
            <person name="Curaba J."/>
            <person name="Simon P."/>
        </authorList>
    </citation>
    <scope>NUCLEOTIDE SEQUENCE</scope>
    <source>
        <tissue evidence="3">Leaf</tissue>
    </source>
</reference>